<feature type="chain" id="PRO_5042939876" evidence="1">
    <location>
        <begin position="29"/>
        <end position="132"/>
    </location>
</feature>
<dbReference type="EMBL" id="CP041405">
    <property type="protein sequence ID" value="QDM45214.1"/>
    <property type="molecule type" value="Genomic_DNA"/>
</dbReference>
<reference evidence="2 5" key="2">
    <citation type="submission" date="2022-05" db="EMBL/GenBank/DDBJ databases">
        <title>Genome Sequencing of Bee-Associated Microbes.</title>
        <authorList>
            <person name="Dunlap C."/>
        </authorList>
    </citation>
    <scope>NUCLEOTIDE SEQUENCE [LARGE SCALE GENOMIC DNA]</scope>
    <source>
        <strain evidence="2 5">NRRL B-14613</strain>
    </source>
</reference>
<dbReference type="Proteomes" id="UP000315377">
    <property type="component" value="Chromosome"/>
</dbReference>
<dbReference type="AlphaFoldDB" id="A0AAP9DWW1"/>
<reference evidence="3 4" key="1">
    <citation type="submission" date="2019-07" db="EMBL/GenBank/DDBJ databases">
        <title>Paenibacillus thiaminolyticus NRRL B-4156.</title>
        <authorList>
            <person name="Hehnly C."/>
            <person name="Zhang L."/>
        </authorList>
    </citation>
    <scope>NUCLEOTIDE SEQUENCE [LARGE SCALE GENOMIC DNA]</scope>
    <source>
        <strain evidence="3 4">NRRL B-4156</strain>
    </source>
</reference>
<organism evidence="3 4">
    <name type="scientific">Paenibacillus thiaminolyticus</name>
    <name type="common">Bacillus thiaminolyticus</name>
    <dbReference type="NCBI Taxonomy" id="49283"/>
    <lineage>
        <taxon>Bacteria</taxon>
        <taxon>Bacillati</taxon>
        <taxon>Bacillota</taxon>
        <taxon>Bacilli</taxon>
        <taxon>Bacillales</taxon>
        <taxon>Paenibacillaceae</taxon>
        <taxon>Paenibacillus</taxon>
    </lineage>
</organism>
<keyword evidence="1" id="KW-0732">Signal</keyword>
<evidence type="ECO:0000313" key="5">
    <source>
        <dbReference type="Proteomes" id="UP001209276"/>
    </source>
</evidence>
<dbReference type="GeneID" id="76997921"/>
<evidence type="ECO:0000313" key="2">
    <source>
        <dbReference type="EMBL" id="MCY9608112.1"/>
    </source>
</evidence>
<dbReference type="EMBL" id="JAMDMM010000024">
    <property type="protein sequence ID" value="MCY9608112.1"/>
    <property type="molecule type" value="Genomic_DNA"/>
</dbReference>
<keyword evidence="5" id="KW-1185">Reference proteome</keyword>
<dbReference type="Proteomes" id="UP001209276">
    <property type="component" value="Unassembled WGS sequence"/>
</dbReference>
<dbReference type="RefSeq" id="WP_127510935.1">
    <property type="nucleotide sequence ID" value="NZ_CABMNB010000020.1"/>
</dbReference>
<sequence>MKLNRRKCLTLVTTVLAASMLFASGVYAKSYTTGKAGNNDTSGRVTIYSDSASGQTSCGGSNCYSHVKVTYYYKHGDATVTRSSTASAYEKQPGVSATAKAQYVPALSVSASAEHKAEVGSATWEDTTSVNY</sequence>
<evidence type="ECO:0000256" key="1">
    <source>
        <dbReference type="SAM" id="SignalP"/>
    </source>
</evidence>
<feature type="signal peptide" evidence="1">
    <location>
        <begin position="1"/>
        <end position="28"/>
    </location>
</feature>
<evidence type="ECO:0000313" key="4">
    <source>
        <dbReference type="Proteomes" id="UP000315377"/>
    </source>
</evidence>
<protein>
    <submittedName>
        <fullName evidence="3">Uncharacterized protein</fullName>
    </submittedName>
</protein>
<accession>A0AAP9DWW1</accession>
<gene>
    <name evidence="3" type="ORF">FLT43_18335</name>
    <name evidence="2" type="ORF">M5W83_13270</name>
</gene>
<proteinExistence type="predicted"/>
<evidence type="ECO:0000313" key="3">
    <source>
        <dbReference type="EMBL" id="QDM45214.1"/>
    </source>
</evidence>
<name>A0AAP9DWW1_PANTH</name>